<evidence type="ECO:0000256" key="1">
    <source>
        <dbReference type="ARBA" id="ARBA00004651"/>
    </source>
</evidence>
<keyword evidence="4 6" id="KW-1133">Transmembrane helix</keyword>
<comment type="caution">
    <text evidence="7">The sequence shown here is derived from an EMBL/GenBank/DDBJ whole genome shotgun (WGS) entry which is preliminary data.</text>
</comment>
<keyword evidence="5 6" id="KW-0472">Membrane</keyword>
<dbReference type="Proteomes" id="UP000017148">
    <property type="component" value="Unassembled WGS sequence"/>
</dbReference>
<organism evidence="7 8">
    <name type="scientific">Chitinivibrio alkaliphilus ACht1</name>
    <dbReference type="NCBI Taxonomy" id="1313304"/>
    <lineage>
        <taxon>Bacteria</taxon>
        <taxon>Pseudomonadati</taxon>
        <taxon>Fibrobacterota</taxon>
        <taxon>Chitinivibrionia</taxon>
        <taxon>Chitinivibrionales</taxon>
        <taxon>Chitinivibrionaceae</taxon>
        <taxon>Chitinivibrio</taxon>
    </lineage>
</organism>
<dbReference type="PANTHER" id="PTHR12677">
    <property type="entry name" value="GOLGI APPARATUS MEMBRANE PROTEIN TVP38-RELATED"/>
    <property type="match status" value="1"/>
</dbReference>
<evidence type="ECO:0000256" key="5">
    <source>
        <dbReference type="ARBA" id="ARBA00023136"/>
    </source>
</evidence>
<keyword evidence="2 6" id="KW-1003">Cell membrane</keyword>
<protein>
    <recommendedName>
        <fullName evidence="6">TVP38/TMEM64 family membrane protein</fullName>
    </recommendedName>
</protein>
<name>U7D314_9BACT</name>
<evidence type="ECO:0000256" key="6">
    <source>
        <dbReference type="RuleBase" id="RU366058"/>
    </source>
</evidence>
<feature type="transmembrane region" description="Helical" evidence="6">
    <location>
        <begin position="43"/>
        <end position="70"/>
    </location>
</feature>
<evidence type="ECO:0000256" key="4">
    <source>
        <dbReference type="ARBA" id="ARBA00022989"/>
    </source>
</evidence>
<dbReference type="RefSeq" id="WP_022637614.1">
    <property type="nucleotide sequence ID" value="NZ_ASJR01000027.1"/>
</dbReference>
<keyword evidence="8" id="KW-1185">Reference proteome</keyword>
<reference evidence="7 8" key="1">
    <citation type="journal article" date="2013" name="Environ. Microbiol.">
        <title>Genome analysis of Chitinivibrio alkaliphilus gen. nov., sp. nov., a novel extremely haloalkaliphilic anaerobic chitinolytic bacterium from the candidate phylum Termite Group 3.</title>
        <authorList>
            <person name="Sorokin D.Y."/>
            <person name="Gumerov V.M."/>
            <person name="Rakitin A.L."/>
            <person name="Beletsky A.V."/>
            <person name="Damste J.S."/>
            <person name="Muyzer G."/>
            <person name="Mardanov A.V."/>
            <person name="Ravin N.V."/>
        </authorList>
    </citation>
    <scope>NUCLEOTIDE SEQUENCE [LARGE SCALE GENOMIC DNA]</scope>
    <source>
        <strain evidence="7 8">ACht1</strain>
    </source>
</reference>
<evidence type="ECO:0000313" key="8">
    <source>
        <dbReference type="Proteomes" id="UP000017148"/>
    </source>
</evidence>
<comment type="similarity">
    <text evidence="6">Belongs to the TVP38/TMEM64 family.</text>
</comment>
<dbReference type="STRING" id="1313304.CALK_2247"/>
<comment type="subcellular location">
    <subcellularLocation>
        <location evidence="1 6">Cell membrane</location>
        <topology evidence="1 6">Multi-pass membrane protein</topology>
    </subcellularLocation>
</comment>
<dbReference type="InterPro" id="IPR015414">
    <property type="entry name" value="TMEM64"/>
</dbReference>
<evidence type="ECO:0000313" key="7">
    <source>
        <dbReference type="EMBL" id="ERP30879.1"/>
    </source>
</evidence>
<dbReference type="AlphaFoldDB" id="U7D314"/>
<evidence type="ECO:0000256" key="3">
    <source>
        <dbReference type="ARBA" id="ARBA00022692"/>
    </source>
</evidence>
<dbReference type="GO" id="GO:0005886">
    <property type="term" value="C:plasma membrane"/>
    <property type="evidence" value="ECO:0007669"/>
    <property type="project" value="UniProtKB-SubCell"/>
</dbReference>
<keyword evidence="3 6" id="KW-0812">Transmembrane</keyword>
<feature type="transmembrane region" description="Helical" evidence="6">
    <location>
        <begin position="76"/>
        <end position="97"/>
    </location>
</feature>
<sequence length="112" mass="12143">MKSVFLVFLGISGIILFTQLPLESTVSAIIAMQEEHPEASIPVFYLTYVSTTAAGAPLAALLTIAAGFMYGPVYGVIYTIISGITSAILSFFLGRFFSVTIQRKKHHSFYNG</sequence>
<gene>
    <name evidence="7" type="ORF">CALK_2247</name>
</gene>
<feature type="transmembrane region" description="Helical" evidence="6">
    <location>
        <begin position="6"/>
        <end position="31"/>
    </location>
</feature>
<dbReference type="EMBL" id="ASJR01000027">
    <property type="protein sequence ID" value="ERP30879.1"/>
    <property type="molecule type" value="Genomic_DNA"/>
</dbReference>
<proteinExistence type="inferred from homology"/>
<comment type="caution">
    <text evidence="6">Lacks conserved residue(s) required for the propagation of feature annotation.</text>
</comment>
<dbReference type="PANTHER" id="PTHR12677:SF59">
    <property type="entry name" value="GOLGI APPARATUS MEMBRANE PROTEIN TVP38-RELATED"/>
    <property type="match status" value="1"/>
</dbReference>
<evidence type="ECO:0000256" key="2">
    <source>
        <dbReference type="ARBA" id="ARBA00022475"/>
    </source>
</evidence>
<accession>U7D314</accession>